<dbReference type="AlphaFoldDB" id="E4U374"/>
<name>E4U374_SULKY</name>
<protein>
    <submittedName>
        <fullName evidence="1">Uncharacterized protein</fullName>
    </submittedName>
</protein>
<evidence type="ECO:0000313" key="1">
    <source>
        <dbReference type="EMBL" id="ADR34771.1"/>
    </source>
</evidence>
<dbReference type="KEGG" id="sku:Sulku_2111"/>
<evidence type="ECO:0000313" key="2">
    <source>
        <dbReference type="Proteomes" id="UP000008721"/>
    </source>
</evidence>
<gene>
    <name evidence="1" type="ordered locus">Sulku_2111</name>
</gene>
<organism evidence="1 2">
    <name type="scientific">Sulfuricurvum kujiense (strain ATCC BAA-921 / DSM 16994 / JCM 11577 / YK-1)</name>
    <dbReference type="NCBI Taxonomy" id="709032"/>
    <lineage>
        <taxon>Bacteria</taxon>
        <taxon>Pseudomonadati</taxon>
        <taxon>Campylobacterota</taxon>
        <taxon>Epsilonproteobacteria</taxon>
        <taxon>Campylobacterales</taxon>
        <taxon>Sulfurimonadaceae</taxon>
        <taxon>Sulfuricurvum</taxon>
    </lineage>
</organism>
<reference evidence="1 2" key="1">
    <citation type="journal article" date="2012" name="Stand. Genomic Sci.">
        <title>Complete genome sequence of the sulfur compounds oxidizing chemolithoautotroph Sulfuricurvum kujiense type strain (YK-1(T)).</title>
        <authorList>
            <person name="Han C."/>
            <person name="Kotsyurbenko O."/>
            <person name="Chertkov O."/>
            <person name="Held B."/>
            <person name="Lapidus A."/>
            <person name="Nolan M."/>
            <person name="Lucas S."/>
            <person name="Hammon N."/>
            <person name="Deshpande S."/>
            <person name="Cheng J.F."/>
            <person name="Tapia R."/>
            <person name="Goodwin L.A."/>
            <person name="Pitluck S."/>
            <person name="Liolios K."/>
            <person name="Pagani I."/>
            <person name="Ivanova N."/>
            <person name="Mavromatis K."/>
            <person name="Mikhailova N."/>
            <person name="Pati A."/>
            <person name="Chen A."/>
            <person name="Palaniappan K."/>
            <person name="Land M."/>
            <person name="Hauser L."/>
            <person name="Chang Y.J."/>
            <person name="Jeffries C.D."/>
            <person name="Brambilla E.M."/>
            <person name="Rohde M."/>
            <person name="Spring S."/>
            <person name="Sikorski J."/>
            <person name="Goker M."/>
            <person name="Woyke T."/>
            <person name="Bristow J."/>
            <person name="Eisen J.A."/>
            <person name="Markowitz V."/>
            <person name="Hugenholtz P."/>
            <person name="Kyrpides N.C."/>
            <person name="Klenk H.P."/>
            <person name="Detter J.C."/>
        </authorList>
    </citation>
    <scope>NUCLEOTIDE SEQUENCE [LARGE SCALE GENOMIC DNA]</scope>
    <source>
        <strain evidence="2">ATCC BAA-921 / DSM 16994 / JCM 11577 / YK-1</strain>
    </source>
</reference>
<accession>E4U374</accession>
<dbReference type="Proteomes" id="UP000008721">
    <property type="component" value="Chromosome"/>
</dbReference>
<dbReference type="EMBL" id="CP002355">
    <property type="protein sequence ID" value="ADR34771.1"/>
    <property type="molecule type" value="Genomic_DNA"/>
</dbReference>
<sequence>MPKTIKSRLIHFILAYLHRHARLKSFIKTIMHSSMPMRRLSENMLYIRPQMVQKEGVCGKRAKRVYSKLRKGIDEAHN</sequence>
<proteinExistence type="predicted"/>
<keyword evidence="2" id="KW-1185">Reference proteome</keyword>
<dbReference type="HOGENOM" id="CLU_2620738_0_0_7"/>